<reference evidence="2" key="1">
    <citation type="submission" date="2022-11" db="UniProtKB">
        <authorList>
            <consortium name="WormBaseParasite"/>
        </authorList>
    </citation>
    <scope>IDENTIFICATION</scope>
</reference>
<protein>
    <submittedName>
        <fullName evidence="2">ATP-dependent DNA helicase</fullName>
    </submittedName>
</protein>
<sequence length="531" mass="60383">INVQTLNSTKSDYSSVFVQLEAPNVGIKLLYVTPEMVAKSPRFLTAMKSLHQRGLLSRIVIDEAHCISQWGHDFRPDYARLDIFLEQFSPRVSVIACTATATPKIVTDVRAHLKIPNSKFFMSSFVRDNLKYDVQVKSSYSIKRLIIELKKRYGDSSGIVYCLAQKDTEAVAELFQNEGFSCAAYHGGLPDNVRIGVQNDWMNGRLSVICATVAFGMGIDKANVRYIIHHSLPNSVEAYYQETGRAGRDGLPAYCVLLYNYQDHIRRRNLQENNEKAYSNQELTKQQKRSLYEIVDYCENVTKCRRKILVEHFGEIYDASICQTSKTSCSICENIIELRKKFQLYNITADARTIINGIRAITNASISYVAELYRGTLSKKNEEKAMKANHKALPFYGLGHTLSEADAIRLLRKLVIDEYLDEIIIQGGYSNIYGVIAPSAKGIAFANNDNQNVQKIFIHFSTDSRKSTSKSNTNVQFSMTSATKATETDALKEKYRFKHKDIFMRCKAKIEEFCRAQARKENFSSYTVCFF</sequence>
<evidence type="ECO:0000313" key="1">
    <source>
        <dbReference type="Proteomes" id="UP000887580"/>
    </source>
</evidence>
<proteinExistence type="predicted"/>
<organism evidence="1 2">
    <name type="scientific">Panagrolaimus sp. PS1159</name>
    <dbReference type="NCBI Taxonomy" id="55785"/>
    <lineage>
        <taxon>Eukaryota</taxon>
        <taxon>Metazoa</taxon>
        <taxon>Ecdysozoa</taxon>
        <taxon>Nematoda</taxon>
        <taxon>Chromadorea</taxon>
        <taxon>Rhabditida</taxon>
        <taxon>Tylenchina</taxon>
        <taxon>Panagrolaimomorpha</taxon>
        <taxon>Panagrolaimoidea</taxon>
        <taxon>Panagrolaimidae</taxon>
        <taxon>Panagrolaimus</taxon>
    </lineage>
</organism>
<evidence type="ECO:0000313" key="2">
    <source>
        <dbReference type="WBParaSite" id="PS1159_v2.g6986.t1"/>
    </source>
</evidence>
<dbReference type="WBParaSite" id="PS1159_v2.g6986.t1">
    <property type="protein sequence ID" value="PS1159_v2.g6986.t1"/>
    <property type="gene ID" value="PS1159_v2.g6986"/>
</dbReference>
<accession>A0AC35GML6</accession>
<dbReference type="Proteomes" id="UP000887580">
    <property type="component" value="Unplaced"/>
</dbReference>
<name>A0AC35GML6_9BILA</name>